<proteinExistence type="predicted"/>
<name>A0A7E4VQD0_PANRE</name>
<keyword evidence="1" id="KW-1185">Reference proteome</keyword>
<dbReference type="AlphaFoldDB" id="A0A7E4VQD0"/>
<protein>
    <submittedName>
        <fullName evidence="2">F-box domain-containing protein</fullName>
    </submittedName>
</protein>
<sequence>MPFERVYYNVEDLEKQFNETDNPWRRQSRLLLMQIQGVDDDRLKVLELEGHIRSRDPAQLGRCITSINVAKSSPEVQQCLQAAYDLILDPANHALSATFVKNIPSGVLFRIFDQLRPWKQNLSQAVRLFHLVAKHNPEGFNPIARDFVAFLKHSLVATKNDLEGRLAFSMIFFHIFDACVKQGLNFVQQEIFRCMINCSVLSELRPEVFTKEVLSCNASLPPLPFLPSEKLSYGVKVLYMKQTTPQQRQGLMNIDDVTEETVPQAIQTVLQVKPNDKDAIIAGLLHGLCIWKRAIGDKVVLVYPAKVYDFSPAAFDGSWRGVSKFPIKVDVECITKAVVPGFTNHTGLIASLKTTVFLLMKHNKLITAPSFFDDYLGLDFVQLWSYFLTALLLFEEYTLAGTLLSMQVDVAMSNLLFLQVELGQGRLKEALSIANALLSTLDTQWHSAAFHPGIVLDHRFISVEKGGVIQYIALIQAHICFLLGSQAANLAPELRDFVLGDALVMSQLLYLYGMGGTISTYVSQIIEKNKSFTFPRLMDYICCGQVFRPLTAIQGVTWNVCNKTTDNIVEPLLEALSSIKSPDDMKALLRVKKFIHEHNSVFIDLKSAT</sequence>
<reference evidence="1" key="1">
    <citation type="journal article" date="2013" name="Genetics">
        <title>The draft genome and transcriptome of Panagrellus redivivus are shaped by the harsh demands of a free-living lifestyle.</title>
        <authorList>
            <person name="Srinivasan J."/>
            <person name="Dillman A.R."/>
            <person name="Macchietto M.G."/>
            <person name="Heikkinen L."/>
            <person name="Lakso M."/>
            <person name="Fracchia K.M."/>
            <person name="Antoshechkin I."/>
            <person name="Mortazavi A."/>
            <person name="Wong G."/>
            <person name="Sternberg P.W."/>
        </authorList>
    </citation>
    <scope>NUCLEOTIDE SEQUENCE [LARGE SCALE GENOMIC DNA]</scope>
    <source>
        <strain evidence="1">MT8872</strain>
    </source>
</reference>
<accession>A0A7E4VQD0</accession>
<evidence type="ECO:0000313" key="1">
    <source>
        <dbReference type="Proteomes" id="UP000492821"/>
    </source>
</evidence>
<dbReference type="Proteomes" id="UP000492821">
    <property type="component" value="Unassembled WGS sequence"/>
</dbReference>
<evidence type="ECO:0000313" key="2">
    <source>
        <dbReference type="WBParaSite" id="Pan_g23358.t1"/>
    </source>
</evidence>
<organism evidence="1 2">
    <name type="scientific">Panagrellus redivivus</name>
    <name type="common">Microworm</name>
    <dbReference type="NCBI Taxonomy" id="6233"/>
    <lineage>
        <taxon>Eukaryota</taxon>
        <taxon>Metazoa</taxon>
        <taxon>Ecdysozoa</taxon>
        <taxon>Nematoda</taxon>
        <taxon>Chromadorea</taxon>
        <taxon>Rhabditida</taxon>
        <taxon>Tylenchina</taxon>
        <taxon>Panagrolaimomorpha</taxon>
        <taxon>Panagrolaimoidea</taxon>
        <taxon>Panagrolaimidae</taxon>
        <taxon>Panagrellus</taxon>
    </lineage>
</organism>
<dbReference type="WBParaSite" id="Pan_g23358.t1">
    <property type="protein sequence ID" value="Pan_g23358.t1"/>
    <property type="gene ID" value="Pan_g23358"/>
</dbReference>
<reference evidence="2" key="2">
    <citation type="submission" date="2020-10" db="UniProtKB">
        <authorList>
            <consortium name="WormBaseParasite"/>
        </authorList>
    </citation>
    <scope>IDENTIFICATION</scope>
</reference>